<name>A0A084II19_SALHC</name>
<gene>
    <name evidence="1" type="ORF">C41B8_15465</name>
</gene>
<reference evidence="1 2" key="1">
    <citation type="submission" date="2013-03" db="EMBL/GenBank/DDBJ databases">
        <title>Salinisphaera hydrothermalis C41B8 Genome Sequencing.</title>
        <authorList>
            <person name="Li C."/>
            <person name="Lai Q."/>
            <person name="Shao Z."/>
        </authorList>
    </citation>
    <scope>NUCLEOTIDE SEQUENCE [LARGE SCALE GENOMIC DNA]</scope>
    <source>
        <strain evidence="1 2">C41B8</strain>
    </source>
</reference>
<comment type="caution">
    <text evidence="1">The sequence shown here is derived from an EMBL/GenBank/DDBJ whole genome shotgun (WGS) entry which is preliminary data.</text>
</comment>
<dbReference type="RefSeq" id="WP_037340247.1">
    <property type="nucleotide sequence ID" value="NZ_APNK01000032.1"/>
</dbReference>
<dbReference type="Proteomes" id="UP000028302">
    <property type="component" value="Unassembled WGS sequence"/>
</dbReference>
<protein>
    <submittedName>
        <fullName evidence="1">Uncharacterized protein</fullName>
    </submittedName>
</protein>
<dbReference type="AlphaFoldDB" id="A0A084II19"/>
<accession>A0A084II19</accession>
<evidence type="ECO:0000313" key="2">
    <source>
        <dbReference type="Proteomes" id="UP000028302"/>
    </source>
</evidence>
<dbReference type="OrthoDB" id="7064540at2"/>
<sequence>MKQNLTDWQSLERDAERGYEIMGREGHTGWEVEVRFDNGTSPQHPERNAPSREEAVKIGREIATLRQS</sequence>
<evidence type="ECO:0000313" key="1">
    <source>
        <dbReference type="EMBL" id="KEZ76353.1"/>
    </source>
</evidence>
<proteinExistence type="predicted"/>
<dbReference type="EMBL" id="APNK01000032">
    <property type="protein sequence ID" value="KEZ76353.1"/>
    <property type="molecule type" value="Genomic_DNA"/>
</dbReference>
<keyword evidence="2" id="KW-1185">Reference proteome</keyword>
<organism evidence="1 2">
    <name type="scientific">Salinisphaera hydrothermalis (strain C41B8)</name>
    <dbReference type="NCBI Taxonomy" id="1304275"/>
    <lineage>
        <taxon>Bacteria</taxon>
        <taxon>Pseudomonadati</taxon>
        <taxon>Pseudomonadota</taxon>
        <taxon>Gammaproteobacteria</taxon>
        <taxon>Salinisphaerales</taxon>
        <taxon>Salinisphaeraceae</taxon>
        <taxon>Salinisphaera</taxon>
    </lineage>
</organism>